<dbReference type="RefSeq" id="WP_244714111.1">
    <property type="nucleotide sequence ID" value="NZ_CP095049.1"/>
</dbReference>
<dbReference type="EMBL" id="CP095049">
    <property type="protein sequence ID" value="UOQ51007.1"/>
    <property type="molecule type" value="Genomic_DNA"/>
</dbReference>
<name>A0ABY4F2W3_9BACT</name>
<keyword evidence="2" id="KW-1185">Reference proteome</keyword>
<dbReference type="PROSITE" id="PS51257">
    <property type="entry name" value="PROKAR_LIPOPROTEIN"/>
    <property type="match status" value="1"/>
</dbReference>
<sequence>MLKVNIISHQMLYPRFFACFGVAALLAGCTIPDSKVAEKKVQVAYTIKEGEKTLDFKGSKAWQPAWSDSLIARLERGSIPAYDTDNKPLAATALPRGRQVHGLVLEQTKDGELRDDGVMLLPPRNVIGVLGNDATSGITLYFYDQSVSMEHFYARVRQADLEKLIGAPLEFVAAQQP</sequence>
<gene>
    <name evidence="1" type="ORF">MUN80_14700</name>
</gene>
<evidence type="ECO:0000313" key="1">
    <source>
        <dbReference type="EMBL" id="UOQ51007.1"/>
    </source>
</evidence>
<organism evidence="1 2">
    <name type="scientific">Hymenobacter cellulosivorans</name>
    <dbReference type="NCBI Taxonomy" id="2932249"/>
    <lineage>
        <taxon>Bacteria</taxon>
        <taxon>Pseudomonadati</taxon>
        <taxon>Bacteroidota</taxon>
        <taxon>Cytophagia</taxon>
        <taxon>Cytophagales</taxon>
        <taxon>Hymenobacteraceae</taxon>
        <taxon>Hymenobacter</taxon>
    </lineage>
</organism>
<dbReference type="Proteomes" id="UP000831785">
    <property type="component" value="Chromosome"/>
</dbReference>
<proteinExistence type="predicted"/>
<protein>
    <submittedName>
        <fullName evidence="1">Uncharacterized protein</fullName>
    </submittedName>
</protein>
<evidence type="ECO:0000313" key="2">
    <source>
        <dbReference type="Proteomes" id="UP000831785"/>
    </source>
</evidence>
<reference evidence="1 2" key="1">
    <citation type="submission" date="2022-04" db="EMBL/GenBank/DDBJ databases">
        <title>Hymenobacter sp. isolated from the air.</title>
        <authorList>
            <person name="Won M."/>
            <person name="Lee C.-M."/>
            <person name="Woen H.-Y."/>
            <person name="Kwon S.-W."/>
        </authorList>
    </citation>
    <scope>NUCLEOTIDE SEQUENCE [LARGE SCALE GENOMIC DNA]</scope>
    <source>
        <strain evidence="2">5116 S-27</strain>
    </source>
</reference>
<accession>A0ABY4F2W3</accession>